<reference evidence="1" key="1">
    <citation type="submission" date="2022-04" db="EMBL/GenBank/DDBJ databases">
        <title>Chromosome-scale genome assembly of Holotrichia oblita Faldermann.</title>
        <authorList>
            <person name="Rongchong L."/>
        </authorList>
    </citation>
    <scope>NUCLEOTIDE SEQUENCE</scope>
    <source>
        <strain evidence="1">81SQS9</strain>
    </source>
</reference>
<protein>
    <submittedName>
        <fullName evidence="1">Uncharacterized protein</fullName>
    </submittedName>
</protein>
<dbReference type="Proteomes" id="UP001056778">
    <property type="component" value="Chromosome 6"/>
</dbReference>
<keyword evidence="2" id="KW-1185">Reference proteome</keyword>
<evidence type="ECO:0000313" key="1">
    <source>
        <dbReference type="EMBL" id="KAI4459409.1"/>
    </source>
</evidence>
<accession>A0ACB9SXZ4</accession>
<evidence type="ECO:0000313" key="2">
    <source>
        <dbReference type="Proteomes" id="UP001056778"/>
    </source>
</evidence>
<organism evidence="1 2">
    <name type="scientific">Holotrichia oblita</name>
    <name type="common">Chafer beetle</name>
    <dbReference type="NCBI Taxonomy" id="644536"/>
    <lineage>
        <taxon>Eukaryota</taxon>
        <taxon>Metazoa</taxon>
        <taxon>Ecdysozoa</taxon>
        <taxon>Arthropoda</taxon>
        <taxon>Hexapoda</taxon>
        <taxon>Insecta</taxon>
        <taxon>Pterygota</taxon>
        <taxon>Neoptera</taxon>
        <taxon>Endopterygota</taxon>
        <taxon>Coleoptera</taxon>
        <taxon>Polyphaga</taxon>
        <taxon>Scarabaeiformia</taxon>
        <taxon>Scarabaeidae</taxon>
        <taxon>Melolonthinae</taxon>
        <taxon>Holotrichia</taxon>
    </lineage>
</organism>
<dbReference type="EMBL" id="CM043020">
    <property type="protein sequence ID" value="KAI4459409.1"/>
    <property type="molecule type" value="Genomic_DNA"/>
</dbReference>
<comment type="caution">
    <text evidence="1">The sequence shown here is derived from an EMBL/GenBank/DDBJ whole genome shotgun (WGS) entry which is preliminary data.</text>
</comment>
<sequence length="331" mass="36833">MFADNPSYFSVVVDTNGPSSRRSPRMGNVPSVSDTVSTSSECSLGRQFTPPLSLANKRCLRNFLRSVSSTSADSNQELLIMGEPRLSDIAPDLNIKIPNEPRRSNSLKTTRTDNRNLYLPLPTSEMEADELSAEDEEVFLSENAVKYYNLTTKNGNPVSNRRRHSIGTVMARERSVSVTSSNASFKDDFPQVVIHATADGNAVGANAIPIDDHSMRHSSYPRKRCIRCTRDETWYDTHDTICKGWVDNSATCQLDAPVSRGKRIIILHAGSEKGWIAQPLLSAKNVKCSSLDYHEDMTSSLFEEWFCNTLLPNLPESSLIVMDNASYQSRS</sequence>
<name>A0ACB9SXZ4_HOLOL</name>
<proteinExistence type="predicted"/>
<gene>
    <name evidence="1" type="ORF">MML48_6g00009453</name>
</gene>